<protein>
    <submittedName>
        <fullName evidence="1">13375_t:CDS:1</fullName>
    </submittedName>
</protein>
<comment type="caution">
    <text evidence="1">The sequence shown here is derived from an EMBL/GenBank/DDBJ whole genome shotgun (WGS) entry which is preliminary data.</text>
</comment>
<evidence type="ECO:0000313" key="2">
    <source>
        <dbReference type="Proteomes" id="UP000789366"/>
    </source>
</evidence>
<accession>A0ACA9P2P6</accession>
<sequence>KVDLETQEGMNVLKLLVAADELDLQKLIEYVQSYLFDKKIGFLTDNYLEILKIVFRHEELSKLREFCLDRVAEDPGVLFRSPNFYTLDKSLLYLILQQENLAIDEMEICKFMIQWAITQSSMIINIDDILELSSEDLGIIKETLYEYIPLIRWFQISKENFSKFQKLFKIILPQELYESIKRFNSKKEIKNQSLILPPRIPNIDSKLLEVKHFAMISNWIDRNNTQIYKTQFPYKFKLLYRASEDGFDVENFHILCDKKGPTVTISKFAKSGKIIGGYNPLDWGPQNETIENTSILDYHSWWATSESFLFCFENKKTNSDSQWAKFARVASVHSAICYNRQLCGPAFGPGWDLVIGERYKHASCWGSTGYPGSRLFFNSAEWNAVHHELEDYEVFQ</sequence>
<proteinExistence type="predicted"/>
<dbReference type="EMBL" id="CAJVPW010019750">
    <property type="protein sequence ID" value="CAG8686822.1"/>
    <property type="molecule type" value="Genomic_DNA"/>
</dbReference>
<keyword evidence="2" id="KW-1185">Reference proteome</keyword>
<feature type="non-terminal residue" evidence="1">
    <location>
        <position position="1"/>
    </location>
</feature>
<evidence type="ECO:0000313" key="1">
    <source>
        <dbReference type="EMBL" id="CAG8686822.1"/>
    </source>
</evidence>
<gene>
    <name evidence="1" type="ORF">SPELUC_LOCUS10503</name>
</gene>
<feature type="non-terminal residue" evidence="1">
    <location>
        <position position="396"/>
    </location>
</feature>
<reference evidence="1" key="1">
    <citation type="submission" date="2021-06" db="EMBL/GenBank/DDBJ databases">
        <authorList>
            <person name="Kallberg Y."/>
            <person name="Tangrot J."/>
            <person name="Rosling A."/>
        </authorList>
    </citation>
    <scope>NUCLEOTIDE SEQUENCE</scope>
    <source>
        <strain evidence="1">28 12/20/2015</strain>
    </source>
</reference>
<dbReference type="Proteomes" id="UP000789366">
    <property type="component" value="Unassembled WGS sequence"/>
</dbReference>
<name>A0ACA9P2P6_9GLOM</name>
<organism evidence="1 2">
    <name type="scientific">Cetraspora pellucida</name>
    <dbReference type="NCBI Taxonomy" id="1433469"/>
    <lineage>
        <taxon>Eukaryota</taxon>
        <taxon>Fungi</taxon>
        <taxon>Fungi incertae sedis</taxon>
        <taxon>Mucoromycota</taxon>
        <taxon>Glomeromycotina</taxon>
        <taxon>Glomeromycetes</taxon>
        <taxon>Diversisporales</taxon>
        <taxon>Gigasporaceae</taxon>
        <taxon>Cetraspora</taxon>
    </lineage>
</organism>